<evidence type="ECO:0000256" key="9">
    <source>
        <dbReference type="SAM" id="SignalP"/>
    </source>
</evidence>
<evidence type="ECO:0000256" key="1">
    <source>
        <dbReference type="ARBA" id="ARBA00004613"/>
    </source>
</evidence>
<feature type="chain" id="PRO_5026143035" evidence="9">
    <location>
        <begin position="24"/>
        <end position="133"/>
    </location>
</feature>
<comment type="subcellular location">
    <subcellularLocation>
        <location evidence="1">Secreted</location>
    </subcellularLocation>
</comment>
<dbReference type="RefSeq" id="WP_165334178.1">
    <property type="nucleotide sequence ID" value="NZ_JAAKZW010000115.1"/>
</dbReference>
<evidence type="ECO:0000256" key="3">
    <source>
        <dbReference type="ARBA" id="ARBA00011738"/>
    </source>
</evidence>
<dbReference type="SUPFAM" id="SSF55399">
    <property type="entry name" value="Subtilisin inhibitor"/>
    <property type="match status" value="1"/>
</dbReference>
<organism evidence="11 12">
    <name type="scientific">Streptomyces mesophilus</name>
    <dbReference type="NCBI Taxonomy" id="1775132"/>
    <lineage>
        <taxon>Bacteria</taxon>
        <taxon>Bacillati</taxon>
        <taxon>Actinomycetota</taxon>
        <taxon>Actinomycetes</taxon>
        <taxon>Kitasatosporales</taxon>
        <taxon>Streptomycetaceae</taxon>
        <taxon>Streptomyces</taxon>
    </lineage>
</organism>
<evidence type="ECO:0000256" key="2">
    <source>
        <dbReference type="ARBA" id="ARBA00010472"/>
    </source>
</evidence>
<keyword evidence="7" id="KW-1015">Disulfide bond</keyword>
<dbReference type="InterPro" id="IPR000691">
    <property type="entry name" value="Prot_inh_I16_SSI"/>
</dbReference>
<name>A0A6G4XMC0_9ACTN</name>
<keyword evidence="4" id="KW-0964">Secreted</keyword>
<keyword evidence="12" id="KW-1185">Reference proteome</keyword>
<dbReference type="Gene3D" id="3.30.350.10">
    <property type="entry name" value="Subtilisin inhibitor-like"/>
    <property type="match status" value="1"/>
</dbReference>
<dbReference type="EMBL" id="JAAKZW010000115">
    <property type="protein sequence ID" value="NGO78729.1"/>
    <property type="molecule type" value="Genomic_DNA"/>
</dbReference>
<evidence type="ECO:0000256" key="5">
    <source>
        <dbReference type="ARBA" id="ARBA00022690"/>
    </source>
</evidence>
<proteinExistence type="inferred from homology"/>
<dbReference type="Proteomes" id="UP000481109">
    <property type="component" value="Unassembled WGS sequence"/>
</dbReference>
<evidence type="ECO:0000256" key="8">
    <source>
        <dbReference type="RuleBase" id="RU003471"/>
    </source>
</evidence>
<evidence type="ECO:0000256" key="7">
    <source>
        <dbReference type="ARBA" id="ARBA00023157"/>
    </source>
</evidence>
<protein>
    <submittedName>
        <fullName evidence="11">Protease inhibitor SIL-V5</fullName>
    </submittedName>
</protein>
<keyword evidence="9" id="KW-0732">Signal</keyword>
<evidence type="ECO:0000259" key="10">
    <source>
        <dbReference type="Pfam" id="PF00720"/>
    </source>
</evidence>
<feature type="domain" description="Subtilisin inhibitor" evidence="10">
    <location>
        <begin position="47"/>
        <end position="119"/>
    </location>
</feature>
<gene>
    <name evidence="11" type="ORF">G6045_24165</name>
</gene>
<evidence type="ECO:0000313" key="11">
    <source>
        <dbReference type="EMBL" id="NGO78729.1"/>
    </source>
</evidence>
<keyword evidence="5 8" id="KW-0646">Protease inhibitor</keyword>
<evidence type="ECO:0000256" key="4">
    <source>
        <dbReference type="ARBA" id="ARBA00022525"/>
    </source>
</evidence>
<comment type="caution">
    <text evidence="11">The sequence shown here is derived from an EMBL/GenBank/DDBJ whole genome shotgun (WGS) entry which is preliminary data.</text>
</comment>
<dbReference type="GO" id="GO:0005576">
    <property type="term" value="C:extracellular region"/>
    <property type="evidence" value="ECO:0007669"/>
    <property type="project" value="UniProtKB-SubCell"/>
</dbReference>
<comment type="subunit">
    <text evidence="3">Homodimer.</text>
</comment>
<dbReference type="GO" id="GO:0004867">
    <property type="term" value="F:serine-type endopeptidase inhibitor activity"/>
    <property type="evidence" value="ECO:0007669"/>
    <property type="project" value="UniProtKB-KW"/>
</dbReference>
<evidence type="ECO:0000256" key="6">
    <source>
        <dbReference type="ARBA" id="ARBA00022900"/>
    </source>
</evidence>
<reference evidence="11 12" key="1">
    <citation type="submission" date="2020-02" db="EMBL/GenBank/DDBJ databases">
        <title>Whole-genome analyses of novel actinobacteria.</title>
        <authorList>
            <person name="Sahin N."/>
            <person name="Tokatli A."/>
        </authorList>
    </citation>
    <scope>NUCLEOTIDE SEQUENCE [LARGE SCALE GENOMIC DNA]</scope>
    <source>
        <strain evidence="11 12">YC504</strain>
    </source>
</reference>
<comment type="similarity">
    <text evidence="2 8">Belongs to the protease inhibitor I16 (SSI) family.</text>
</comment>
<dbReference type="InterPro" id="IPR036819">
    <property type="entry name" value="Subtilisin_inhibitor-like_sf"/>
</dbReference>
<keyword evidence="6 8" id="KW-0722">Serine protease inhibitor</keyword>
<dbReference type="PRINTS" id="PR00294">
    <property type="entry name" value="SSBTLNINHBTR"/>
</dbReference>
<sequence>MRHHVAALVTLAAALATTIPAHAAPADDPEPAPRPGVFLTVSGSDNTWIRGLKLMCAPEPSGHHPHAAEACAAIDAVDGDLDELPGKDPLCTKEYDPVTVTAAGTHRGQDIAWHRTYANDCLRHAMTDPVFDF</sequence>
<dbReference type="AlphaFoldDB" id="A0A6G4XMC0"/>
<feature type="signal peptide" evidence="9">
    <location>
        <begin position="1"/>
        <end position="23"/>
    </location>
</feature>
<dbReference type="Pfam" id="PF00720">
    <property type="entry name" value="SSI"/>
    <property type="match status" value="1"/>
</dbReference>
<dbReference type="InterPro" id="IPR023549">
    <property type="entry name" value="Subtilisin_inhibitor"/>
</dbReference>
<evidence type="ECO:0000313" key="12">
    <source>
        <dbReference type="Proteomes" id="UP000481109"/>
    </source>
</evidence>
<accession>A0A6G4XMC0</accession>